<dbReference type="PROSITE" id="PS51186">
    <property type="entry name" value="GNAT"/>
    <property type="match status" value="1"/>
</dbReference>
<dbReference type="InterPro" id="IPR000182">
    <property type="entry name" value="GNAT_dom"/>
</dbReference>
<accession>A0A504IUC8</accession>
<comment type="caution">
    <text evidence="3">The sequence shown here is derived from an EMBL/GenBank/DDBJ whole genome shotgun (WGS) entry which is preliminary data.</text>
</comment>
<dbReference type="InterPro" id="IPR016181">
    <property type="entry name" value="Acyl_CoA_acyltransferase"/>
</dbReference>
<name>A0A504IUC8_9FLAO</name>
<dbReference type="PANTHER" id="PTHR13947:SF37">
    <property type="entry name" value="LD18367P"/>
    <property type="match status" value="1"/>
</dbReference>
<evidence type="ECO:0000313" key="3">
    <source>
        <dbReference type="EMBL" id="TPN82097.1"/>
    </source>
</evidence>
<dbReference type="AlphaFoldDB" id="A0A504IUC8"/>
<dbReference type="GO" id="GO:0008080">
    <property type="term" value="F:N-acetyltransferase activity"/>
    <property type="evidence" value="ECO:0007669"/>
    <property type="project" value="InterPro"/>
</dbReference>
<proteinExistence type="predicted"/>
<evidence type="ECO:0000256" key="1">
    <source>
        <dbReference type="ARBA" id="ARBA00022679"/>
    </source>
</evidence>
<keyword evidence="4" id="KW-1185">Reference proteome</keyword>
<keyword evidence="1 3" id="KW-0808">Transferase</keyword>
<dbReference type="CDD" id="cd04301">
    <property type="entry name" value="NAT_SF"/>
    <property type="match status" value="1"/>
</dbReference>
<dbReference type="OrthoDB" id="5419426at2"/>
<dbReference type="Proteomes" id="UP000315540">
    <property type="component" value="Unassembled WGS sequence"/>
</dbReference>
<protein>
    <submittedName>
        <fullName evidence="3">GNAT family N-acetyltransferase</fullName>
    </submittedName>
</protein>
<reference evidence="3 4" key="1">
    <citation type="submission" date="2019-06" db="EMBL/GenBank/DDBJ databases">
        <authorList>
            <person name="Meng X."/>
        </authorList>
    </citation>
    <scope>NUCLEOTIDE SEQUENCE [LARGE SCALE GENOMIC DNA]</scope>
    <source>
        <strain evidence="3 4">M625</strain>
    </source>
</reference>
<dbReference type="InterPro" id="IPR050769">
    <property type="entry name" value="NAT_camello-type"/>
</dbReference>
<evidence type="ECO:0000313" key="4">
    <source>
        <dbReference type="Proteomes" id="UP000315540"/>
    </source>
</evidence>
<dbReference type="Gene3D" id="3.40.630.30">
    <property type="match status" value="1"/>
</dbReference>
<dbReference type="EMBL" id="VFWZ01000009">
    <property type="protein sequence ID" value="TPN82097.1"/>
    <property type="molecule type" value="Genomic_DNA"/>
</dbReference>
<feature type="domain" description="N-acetyltransferase" evidence="2">
    <location>
        <begin position="4"/>
        <end position="162"/>
    </location>
</feature>
<evidence type="ECO:0000259" key="2">
    <source>
        <dbReference type="PROSITE" id="PS51186"/>
    </source>
</evidence>
<dbReference type="RefSeq" id="WP_140596806.1">
    <property type="nucleotide sequence ID" value="NZ_VFWZ01000009.1"/>
</dbReference>
<sequence>MSTINIRPIQPEDNPMIAQVVRDVLMEMGAPKKGTAYEDESLNYMFETYDTPRKQYYVVEKEGKVIGGCGIAPLDGDTSDTICELQKMYFLSEARGQGVGFLMINKCLDLAKEEGYSKCYLETMPYMEAARKLYKKVGFTPLDQPMGDTGHYSCQSWMIKDL</sequence>
<dbReference type="Pfam" id="PF00583">
    <property type="entry name" value="Acetyltransf_1"/>
    <property type="match status" value="1"/>
</dbReference>
<dbReference type="PANTHER" id="PTHR13947">
    <property type="entry name" value="GNAT FAMILY N-ACETYLTRANSFERASE"/>
    <property type="match status" value="1"/>
</dbReference>
<gene>
    <name evidence="3" type="ORF">FHK87_21970</name>
</gene>
<dbReference type="SUPFAM" id="SSF55729">
    <property type="entry name" value="Acyl-CoA N-acyltransferases (Nat)"/>
    <property type="match status" value="1"/>
</dbReference>
<organism evidence="3 4">
    <name type="scientific">Aquimarina algicola</name>
    <dbReference type="NCBI Taxonomy" id="2589995"/>
    <lineage>
        <taxon>Bacteria</taxon>
        <taxon>Pseudomonadati</taxon>
        <taxon>Bacteroidota</taxon>
        <taxon>Flavobacteriia</taxon>
        <taxon>Flavobacteriales</taxon>
        <taxon>Flavobacteriaceae</taxon>
        <taxon>Aquimarina</taxon>
    </lineage>
</organism>